<evidence type="ECO:0000313" key="3">
    <source>
        <dbReference type="Proteomes" id="UP000179227"/>
    </source>
</evidence>
<accession>A0A1F5HXJ1</accession>
<name>A0A1F5HXJ1_9BACT</name>
<gene>
    <name evidence="2" type="ORF">A3A60_00770</name>
</gene>
<evidence type="ECO:0000313" key="2">
    <source>
        <dbReference type="EMBL" id="OGE08871.1"/>
    </source>
</evidence>
<feature type="domain" description="LytR/CpsA/Psr regulator C-terminal" evidence="1">
    <location>
        <begin position="232"/>
        <end position="315"/>
    </location>
</feature>
<comment type="caution">
    <text evidence="2">The sequence shown here is derived from an EMBL/GenBank/DDBJ whole genome shotgun (WGS) entry which is preliminary data.</text>
</comment>
<reference evidence="2 3" key="1">
    <citation type="journal article" date="2016" name="Nat. Commun.">
        <title>Thousands of microbial genomes shed light on interconnected biogeochemical processes in an aquifer system.</title>
        <authorList>
            <person name="Anantharaman K."/>
            <person name="Brown C.T."/>
            <person name="Hug L.A."/>
            <person name="Sharon I."/>
            <person name="Castelle C.J."/>
            <person name="Probst A.J."/>
            <person name="Thomas B.C."/>
            <person name="Singh A."/>
            <person name="Wilkins M.J."/>
            <person name="Karaoz U."/>
            <person name="Brodie E.L."/>
            <person name="Williams K.H."/>
            <person name="Hubbard S.S."/>
            <person name="Banfield J.F."/>
        </authorList>
    </citation>
    <scope>NUCLEOTIDE SEQUENCE [LARGE SCALE GENOMIC DNA]</scope>
</reference>
<evidence type="ECO:0000259" key="1">
    <source>
        <dbReference type="Pfam" id="PF13399"/>
    </source>
</evidence>
<proteinExistence type="predicted"/>
<dbReference type="Pfam" id="PF13399">
    <property type="entry name" value="LytR_C"/>
    <property type="match status" value="1"/>
</dbReference>
<protein>
    <recommendedName>
        <fullName evidence="1">LytR/CpsA/Psr regulator C-terminal domain-containing protein</fullName>
    </recommendedName>
</protein>
<dbReference type="InterPro" id="IPR027381">
    <property type="entry name" value="LytR/CpsA/Psr_C"/>
</dbReference>
<dbReference type="AlphaFoldDB" id="A0A1F5HXJ1"/>
<dbReference type="STRING" id="1797729.A3A60_00770"/>
<dbReference type="EMBL" id="MFBS01000030">
    <property type="protein sequence ID" value="OGE08871.1"/>
    <property type="molecule type" value="Genomic_DNA"/>
</dbReference>
<organism evidence="2 3">
    <name type="scientific">Candidatus Curtissbacteria bacterium RIFCSPLOWO2_01_FULL_42_26</name>
    <dbReference type="NCBI Taxonomy" id="1797729"/>
    <lineage>
        <taxon>Bacteria</taxon>
        <taxon>Candidatus Curtissiibacteriota</taxon>
    </lineage>
</organism>
<sequence>MRYSSSWKQHQAKENRKSIFSVFLTIVLLFAIASGFSKGFSLTSKIKSGKWDGASPFTIAMGGPKPAVFIYQPDSKEIAVLSVSGETLYEGGNSSNPLEKISDASAQKTAETLSKTFGAKIDNYINIPDTLDEGKSKEMFKNFASLTTPVSILIRGKDDEIKSTNITRLDSLRLWWKVKGLGVKDVQFTDLALLVEEIIDASGQKVLGVDTLSLNRQIAQYLQDSKLTGENINITIKNGTGVPGAARLAASFATSVGAKVVDVKDEKAVNNKTSIVANEKSFTSSYLAKMFNCDINVAQNDTGIGEITLDLGQDFAEYWFK</sequence>
<dbReference type="Proteomes" id="UP000179227">
    <property type="component" value="Unassembled WGS sequence"/>
</dbReference>